<evidence type="ECO:0008006" key="4">
    <source>
        <dbReference type="Google" id="ProtNLM"/>
    </source>
</evidence>
<feature type="transmembrane region" description="Helical" evidence="1">
    <location>
        <begin position="136"/>
        <end position="156"/>
    </location>
</feature>
<feature type="transmembrane region" description="Helical" evidence="1">
    <location>
        <begin position="85"/>
        <end position="106"/>
    </location>
</feature>
<sequence>MNKIEEQLWNYIDGTCTPAEQEVIARLIEQDEAYAKKYQELMTLNQEFAAIELDEPPMAFTYNVMEAIRTENASKPLKAAIDKRIILGIGIFFAVTILTLLVFAFASVSLSGVKLSVDVPGNVKLPNANNLFSGPFLKWFLIFDVVLALFLGDAYLRRKKTAKHV</sequence>
<dbReference type="RefSeq" id="WP_321563524.1">
    <property type="nucleotide sequence ID" value="NZ_CP139558.1"/>
</dbReference>
<dbReference type="Proteomes" id="UP001324380">
    <property type="component" value="Chromosome"/>
</dbReference>
<evidence type="ECO:0000313" key="2">
    <source>
        <dbReference type="EMBL" id="WPU94402.1"/>
    </source>
</evidence>
<evidence type="ECO:0000313" key="3">
    <source>
        <dbReference type="Proteomes" id="UP001324380"/>
    </source>
</evidence>
<keyword evidence="1" id="KW-1133">Transmembrane helix</keyword>
<gene>
    <name evidence="2" type="ORF">SNE25_02555</name>
</gene>
<proteinExistence type="predicted"/>
<name>A0ABZ0TPL8_9SPHI</name>
<organism evidence="2 3">
    <name type="scientific">Mucilaginibacter sabulilitoris</name>
    <dbReference type="NCBI Taxonomy" id="1173583"/>
    <lineage>
        <taxon>Bacteria</taxon>
        <taxon>Pseudomonadati</taxon>
        <taxon>Bacteroidota</taxon>
        <taxon>Sphingobacteriia</taxon>
        <taxon>Sphingobacteriales</taxon>
        <taxon>Sphingobacteriaceae</taxon>
        <taxon>Mucilaginibacter</taxon>
    </lineage>
</organism>
<accession>A0ABZ0TPL8</accession>
<reference evidence="2 3" key="1">
    <citation type="submission" date="2023-11" db="EMBL/GenBank/DDBJ databases">
        <title>Analysis of the Genomes of Mucilaginibacter gossypii cycad 4 and M. sabulilitoris SNA2: microbes with the potential for plant growth promotion.</title>
        <authorList>
            <person name="Hirsch A.M."/>
            <person name="Humm E."/>
            <person name="Rubbi M."/>
            <person name="Del Vecchio G."/>
            <person name="Ha S.M."/>
            <person name="Pellegrini M."/>
            <person name="Gunsalus R.P."/>
        </authorList>
    </citation>
    <scope>NUCLEOTIDE SEQUENCE [LARGE SCALE GENOMIC DNA]</scope>
    <source>
        <strain evidence="2 3">SNA2</strain>
    </source>
</reference>
<keyword evidence="3" id="KW-1185">Reference proteome</keyword>
<protein>
    <recommendedName>
        <fullName evidence="4">Zf-HC2 domain-containing protein</fullName>
    </recommendedName>
</protein>
<keyword evidence="1" id="KW-0472">Membrane</keyword>
<evidence type="ECO:0000256" key="1">
    <source>
        <dbReference type="SAM" id="Phobius"/>
    </source>
</evidence>
<keyword evidence="1" id="KW-0812">Transmembrane</keyword>
<dbReference type="EMBL" id="CP139558">
    <property type="protein sequence ID" value="WPU94402.1"/>
    <property type="molecule type" value="Genomic_DNA"/>
</dbReference>